<organism evidence="1 2">
    <name type="scientific">Adineta ricciae</name>
    <name type="common">Rotifer</name>
    <dbReference type="NCBI Taxonomy" id="249248"/>
    <lineage>
        <taxon>Eukaryota</taxon>
        <taxon>Metazoa</taxon>
        <taxon>Spiralia</taxon>
        <taxon>Gnathifera</taxon>
        <taxon>Rotifera</taxon>
        <taxon>Eurotatoria</taxon>
        <taxon>Bdelloidea</taxon>
        <taxon>Adinetida</taxon>
        <taxon>Adinetidae</taxon>
        <taxon>Adineta</taxon>
    </lineage>
</organism>
<dbReference type="SUPFAM" id="SSF53474">
    <property type="entry name" value="alpha/beta-Hydrolases"/>
    <property type="match status" value="1"/>
</dbReference>
<sequence length="134" mass="14809">MASKSISSIRVRSDVPDFISAFGLTVCSSTKLSDQLYEVVVSTPEVLDNQTIRILLPNDYFTSGNTRRYPVLYLLHGATGGAADWTGAAEEITGNASLIKVMPNGGRFGFYTNWVIPGSLYPQNWRTFHMEQLV</sequence>
<protein>
    <submittedName>
        <fullName evidence="1">Uncharacterized protein</fullName>
    </submittedName>
</protein>
<gene>
    <name evidence="1" type="ORF">XAT740_LOCUS60145</name>
</gene>
<dbReference type="AlphaFoldDB" id="A0A816GXX9"/>
<comment type="caution">
    <text evidence="1">The sequence shown here is derived from an EMBL/GenBank/DDBJ whole genome shotgun (WGS) entry which is preliminary data.</text>
</comment>
<reference evidence="1" key="1">
    <citation type="submission" date="2021-02" db="EMBL/GenBank/DDBJ databases">
        <authorList>
            <person name="Nowell W R."/>
        </authorList>
    </citation>
    <scope>NUCLEOTIDE SEQUENCE</scope>
</reference>
<dbReference type="InterPro" id="IPR000801">
    <property type="entry name" value="Esterase-like"/>
</dbReference>
<feature type="non-terminal residue" evidence="1">
    <location>
        <position position="1"/>
    </location>
</feature>
<proteinExistence type="predicted"/>
<keyword evidence="2" id="KW-1185">Reference proteome</keyword>
<dbReference type="InterPro" id="IPR029058">
    <property type="entry name" value="AB_hydrolase_fold"/>
</dbReference>
<accession>A0A816GXX9</accession>
<dbReference type="Gene3D" id="3.40.50.1820">
    <property type="entry name" value="alpha/beta hydrolase"/>
    <property type="match status" value="1"/>
</dbReference>
<dbReference type="EMBL" id="CAJNOR010014568">
    <property type="protein sequence ID" value="CAF1678821.1"/>
    <property type="molecule type" value="Genomic_DNA"/>
</dbReference>
<dbReference type="Proteomes" id="UP000663828">
    <property type="component" value="Unassembled WGS sequence"/>
</dbReference>
<evidence type="ECO:0000313" key="1">
    <source>
        <dbReference type="EMBL" id="CAF1678821.1"/>
    </source>
</evidence>
<name>A0A816GXX9_ADIRI</name>
<evidence type="ECO:0000313" key="2">
    <source>
        <dbReference type="Proteomes" id="UP000663828"/>
    </source>
</evidence>
<dbReference type="Pfam" id="PF00756">
    <property type="entry name" value="Esterase"/>
    <property type="match status" value="1"/>
</dbReference>